<dbReference type="Gene3D" id="3.30.70.100">
    <property type="match status" value="1"/>
</dbReference>
<dbReference type="InterPro" id="IPR013096">
    <property type="entry name" value="Cupin_2"/>
</dbReference>
<dbReference type="Gene3D" id="2.60.120.10">
    <property type="entry name" value="Jelly Rolls"/>
    <property type="match status" value="1"/>
</dbReference>
<dbReference type="Pfam" id="PF03992">
    <property type="entry name" value="ABM"/>
    <property type="match status" value="1"/>
</dbReference>
<feature type="compositionally biased region" description="Basic and acidic residues" evidence="1">
    <location>
        <begin position="1"/>
        <end position="15"/>
    </location>
</feature>
<feature type="region of interest" description="Disordered" evidence="1">
    <location>
        <begin position="145"/>
        <end position="167"/>
    </location>
</feature>
<dbReference type="PROSITE" id="PS51725">
    <property type="entry name" value="ABM"/>
    <property type="match status" value="1"/>
</dbReference>
<proteinExistence type="predicted"/>
<organism evidence="3 4">
    <name type="scientific">Arsenicicoccus piscis</name>
    <dbReference type="NCBI Taxonomy" id="673954"/>
    <lineage>
        <taxon>Bacteria</taxon>
        <taxon>Bacillati</taxon>
        <taxon>Actinomycetota</taxon>
        <taxon>Actinomycetes</taxon>
        <taxon>Micrococcales</taxon>
        <taxon>Intrasporangiaceae</taxon>
        <taxon>Arsenicicoccus</taxon>
    </lineage>
</organism>
<feature type="region of interest" description="Disordered" evidence="1">
    <location>
        <begin position="1"/>
        <end position="21"/>
    </location>
</feature>
<name>A0ABQ6HKU3_9MICO</name>
<comment type="caution">
    <text evidence="3">The sequence shown here is derived from an EMBL/GenBank/DDBJ whole genome shotgun (WGS) entry which is preliminary data.</text>
</comment>
<dbReference type="InterPro" id="IPR007138">
    <property type="entry name" value="ABM_dom"/>
</dbReference>
<dbReference type="RefSeq" id="WP_241444397.1">
    <property type="nucleotide sequence ID" value="NZ_BSUJ01000001.1"/>
</dbReference>
<evidence type="ECO:0000259" key="2">
    <source>
        <dbReference type="PROSITE" id="PS51725"/>
    </source>
</evidence>
<dbReference type="InterPro" id="IPR014710">
    <property type="entry name" value="RmlC-like_jellyroll"/>
</dbReference>
<dbReference type="SUPFAM" id="SSF54909">
    <property type="entry name" value="Dimeric alpha+beta barrel"/>
    <property type="match status" value="1"/>
</dbReference>
<feature type="compositionally biased region" description="Low complexity" evidence="1">
    <location>
        <begin position="156"/>
        <end position="167"/>
    </location>
</feature>
<evidence type="ECO:0000256" key="1">
    <source>
        <dbReference type="SAM" id="MobiDB-lite"/>
    </source>
</evidence>
<gene>
    <name evidence="3" type="ORF">GCM10025862_06380</name>
</gene>
<dbReference type="InterPro" id="IPR011051">
    <property type="entry name" value="RmlC_Cupin_sf"/>
</dbReference>
<evidence type="ECO:0000313" key="3">
    <source>
        <dbReference type="EMBL" id="GMA18617.1"/>
    </source>
</evidence>
<accession>A0ABQ6HKU3</accession>
<protein>
    <recommendedName>
        <fullName evidence="2">ABM domain-containing protein</fullName>
    </recommendedName>
</protein>
<feature type="domain" description="ABM" evidence="2">
    <location>
        <begin position="172"/>
        <end position="262"/>
    </location>
</feature>
<dbReference type="Pfam" id="PF07883">
    <property type="entry name" value="Cupin_2"/>
    <property type="match status" value="1"/>
</dbReference>
<sequence length="269" mass="29127">MPEDHRIDHPTDHPIDLNTAAPVDGVAQPTWVLRPDELPAKSRGGGCRTVPLLTHDRGATAFLNGTTLFDPGAQIAHHSHNVLESVMVVQGSAIVDIGGRRTRLQTFDTTVVPAGIEHHFENASDTEPMRIFWTYASVDATRTMADSGETSRIDAEAPGEPGATEAGTEGPVLEIVDLVAAPGAEEALEQAVAAAAPLFQASPGARTYTLRREVEDPSRYRLFVAWDALDDHLVGFRESEAFQDWRALVTPHLAEPPSARHVRHTLTGF</sequence>
<dbReference type="SUPFAM" id="SSF51182">
    <property type="entry name" value="RmlC-like cupins"/>
    <property type="match status" value="1"/>
</dbReference>
<keyword evidence="4" id="KW-1185">Reference proteome</keyword>
<evidence type="ECO:0000313" key="4">
    <source>
        <dbReference type="Proteomes" id="UP001157109"/>
    </source>
</evidence>
<dbReference type="EMBL" id="BSUJ01000001">
    <property type="protein sequence ID" value="GMA18617.1"/>
    <property type="molecule type" value="Genomic_DNA"/>
</dbReference>
<dbReference type="Proteomes" id="UP001157109">
    <property type="component" value="Unassembled WGS sequence"/>
</dbReference>
<reference evidence="4" key="1">
    <citation type="journal article" date="2019" name="Int. J. Syst. Evol. Microbiol.">
        <title>The Global Catalogue of Microorganisms (GCM) 10K type strain sequencing project: providing services to taxonomists for standard genome sequencing and annotation.</title>
        <authorList>
            <consortium name="The Broad Institute Genomics Platform"/>
            <consortium name="The Broad Institute Genome Sequencing Center for Infectious Disease"/>
            <person name="Wu L."/>
            <person name="Ma J."/>
        </authorList>
    </citation>
    <scope>NUCLEOTIDE SEQUENCE [LARGE SCALE GENOMIC DNA]</scope>
    <source>
        <strain evidence="4">NBRC 105830</strain>
    </source>
</reference>
<dbReference type="InterPro" id="IPR011008">
    <property type="entry name" value="Dimeric_a/b-barrel"/>
</dbReference>